<dbReference type="GO" id="GO:0006508">
    <property type="term" value="P:proteolysis"/>
    <property type="evidence" value="ECO:0007669"/>
    <property type="project" value="InterPro"/>
</dbReference>
<comment type="caution">
    <text evidence="3">The sequence shown here is derived from an EMBL/GenBank/DDBJ whole genome shotgun (WGS) entry which is preliminary data.</text>
</comment>
<evidence type="ECO:0000313" key="3">
    <source>
        <dbReference type="EMBL" id="PSL00267.1"/>
    </source>
</evidence>
<name>A0A2P8DSS9_9ACTN</name>
<dbReference type="InterPro" id="IPR050300">
    <property type="entry name" value="GDXG_lipolytic_enzyme"/>
</dbReference>
<keyword evidence="4" id="KW-1185">Reference proteome</keyword>
<dbReference type="SUPFAM" id="SSF53474">
    <property type="entry name" value="alpha/beta-Hydrolases"/>
    <property type="match status" value="1"/>
</dbReference>
<evidence type="ECO:0000313" key="4">
    <source>
        <dbReference type="Proteomes" id="UP000240542"/>
    </source>
</evidence>
<dbReference type="Pfam" id="PF00326">
    <property type="entry name" value="Peptidase_S9"/>
    <property type="match status" value="1"/>
</dbReference>
<keyword evidence="1" id="KW-0378">Hydrolase</keyword>
<protein>
    <submittedName>
        <fullName evidence="3">Prolyl oligopeptidase family protein</fullName>
    </submittedName>
</protein>
<dbReference type="PANTHER" id="PTHR48081:SF33">
    <property type="entry name" value="KYNURENINE FORMAMIDASE"/>
    <property type="match status" value="1"/>
</dbReference>
<evidence type="ECO:0000256" key="1">
    <source>
        <dbReference type="ARBA" id="ARBA00022801"/>
    </source>
</evidence>
<sequence>MTAHDDDSDDSGGHRSTVLRYGAHPSQVVHATPGAHSGAPLAVLVHGGWWRDIHGAGLMDPIAADLGAAGWAVCGIEYRRTGAERGIWRQTLDDAARALALSVAGPTGDAADGPAGNRAADPGGAAGRRRVVLIGHSVGAQLALLAMRDSGIDAAGAVLLAPVTDLRASAEQGLGEGAVADFLGADPAAELYRHTSPLHRLPFGVAQLVVHGDADQRVPVEQSRAYVRAARAAGDPVDFAEVPGLDHFAIIDPAHPSWRTVRAWIGADTGVDTGADLRE</sequence>
<dbReference type="InterPro" id="IPR001375">
    <property type="entry name" value="Peptidase_S9_cat"/>
</dbReference>
<gene>
    <name evidence="3" type="ORF">CLV63_102394</name>
</gene>
<dbReference type="EMBL" id="PYGA01000002">
    <property type="protein sequence ID" value="PSL00267.1"/>
    <property type="molecule type" value="Genomic_DNA"/>
</dbReference>
<reference evidence="3 4" key="1">
    <citation type="submission" date="2018-03" db="EMBL/GenBank/DDBJ databases">
        <title>Genomic Encyclopedia of Archaeal and Bacterial Type Strains, Phase II (KMG-II): from individual species to whole genera.</title>
        <authorList>
            <person name="Goeker M."/>
        </authorList>
    </citation>
    <scope>NUCLEOTIDE SEQUENCE [LARGE SCALE GENOMIC DNA]</scope>
    <source>
        <strain evidence="3 4">DSM 45312</strain>
    </source>
</reference>
<dbReference type="RefSeq" id="WP_245928577.1">
    <property type="nucleotide sequence ID" value="NZ_PYGA01000002.1"/>
</dbReference>
<feature type="domain" description="Peptidase S9 prolyl oligopeptidase catalytic" evidence="2">
    <location>
        <begin position="125"/>
        <end position="249"/>
    </location>
</feature>
<evidence type="ECO:0000259" key="2">
    <source>
        <dbReference type="Pfam" id="PF00326"/>
    </source>
</evidence>
<organism evidence="3 4">
    <name type="scientific">Murinocardiopsis flavida</name>
    <dbReference type="NCBI Taxonomy" id="645275"/>
    <lineage>
        <taxon>Bacteria</taxon>
        <taxon>Bacillati</taxon>
        <taxon>Actinomycetota</taxon>
        <taxon>Actinomycetes</taxon>
        <taxon>Streptosporangiales</taxon>
        <taxon>Nocardiopsidaceae</taxon>
        <taxon>Murinocardiopsis</taxon>
    </lineage>
</organism>
<dbReference type="AlphaFoldDB" id="A0A2P8DSS9"/>
<proteinExistence type="predicted"/>
<dbReference type="InterPro" id="IPR029058">
    <property type="entry name" value="AB_hydrolase_fold"/>
</dbReference>
<accession>A0A2P8DSS9</accession>
<dbReference type="Gene3D" id="3.40.50.1820">
    <property type="entry name" value="alpha/beta hydrolase"/>
    <property type="match status" value="1"/>
</dbReference>
<dbReference type="PANTHER" id="PTHR48081">
    <property type="entry name" value="AB HYDROLASE SUPERFAMILY PROTEIN C4A8.06C"/>
    <property type="match status" value="1"/>
</dbReference>
<dbReference type="GO" id="GO:0008236">
    <property type="term" value="F:serine-type peptidase activity"/>
    <property type="evidence" value="ECO:0007669"/>
    <property type="project" value="InterPro"/>
</dbReference>
<dbReference type="Proteomes" id="UP000240542">
    <property type="component" value="Unassembled WGS sequence"/>
</dbReference>